<proteinExistence type="predicted"/>
<keyword evidence="2" id="KW-1185">Reference proteome</keyword>
<dbReference type="EMBL" id="CP010070">
    <property type="protein sequence ID" value="AIZ56705.1"/>
    <property type="molecule type" value="Genomic_DNA"/>
</dbReference>
<accession>A0A0A7LC12</accession>
<dbReference type="GeneID" id="24818496"/>
<reference evidence="1 2" key="1">
    <citation type="journal article" date="2014" name="Appl. Environ. Microbiol.">
        <title>Comparative Genome Analysis of 'Candidatus Methanoplasma termitum' Indicates a New Mode of Energy Metabolism in the Seventh Order of Methanogens.</title>
        <authorList>
            <person name="Lang K."/>
            <person name="Schuldes J."/>
            <person name="Klingl A."/>
            <person name="Poehlein A."/>
            <person name="Daniel R."/>
            <person name="Brune A."/>
        </authorList>
    </citation>
    <scope>NUCLEOTIDE SEQUENCE [LARGE SCALE GENOMIC DNA]</scope>
    <source>
        <strain evidence="2">Mpt1</strain>
    </source>
</reference>
<dbReference type="AlphaFoldDB" id="A0A0A7LC12"/>
<protein>
    <recommendedName>
        <fullName evidence="3">Tetratricopeptide repeat protein</fullName>
    </recommendedName>
</protein>
<dbReference type="Proteomes" id="UP000030787">
    <property type="component" value="Chromosome"/>
</dbReference>
<dbReference type="KEGG" id="mear:Mpt1_c08270"/>
<gene>
    <name evidence="1" type="ORF">Mpt1_c08270</name>
</gene>
<evidence type="ECO:0000313" key="2">
    <source>
        <dbReference type="Proteomes" id="UP000030787"/>
    </source>
</evidence>
<dbReference type="RefSeq" id="WP_148305827.1">
    <property type="nucleotide sequence ID" value="NZ_CP010070.1"/>
</dbReference>
<evidence type="ECO:0000313" key="1">
    <source>
        <dbReference type="EMBL" id="AIZ56705.1"/>
    </source>
</evidence>
<sequence length="180" mass="19942">MSFNSNTTVTAVDQTAVAVKYLRQGWDAQAFMILSEPGYEKNPTAQFALGICHLRAGESLLAIPRFEQALQLLKSAPAAPPATMKGVQENNETYIRLTVRQIEEKTYLTPMDADFCKSFPKAAEQIALLATIYAHLQSSTKEQDPNKKRGILEQAKRLSSGLTGQAFEEYKKKLAENNSV</sequence>
<organism evidence="1 2">
    <name type="scientific">Candidatus Methanoplasma termitum</name>
    <dbReference type="NCBI Taxonomy" id="1577791"/>
    <lineage>
        <taxon>Archaea</taxon>
        <taxon>Methanobacteriati</taxon>
        <taxon>Thermoplasmatota</taxon>
        <taxon>Thermoplasmata</taxon>
        <taxon>Methanomassiliicoccales</taxon>
        <taxon>Methanomassiliicoccaceae</taxon>
        <taxon>Candidatus Methanoplasma</taxon>
    </lineage>
</organism>
<dbReference type="STRING" id="1577791.Mpt1_c08270"/>
<evidence type="ECO:0008006" key="3">
    <source>
        <dbReference type="Google" id="ProtNLM"/>
    </source>
</evidence>
<dbReference type="HOGENOM" id="CLU_1492920_0_0_2"/>
<name>A0A0A7LC12_9ARCH</name>